<gene>
    <name evidence="1" type="ORF">TREVI0001_0910</name>
</gene>
<organism evidence="1 2">
    <name type="scientific">Treponema vincentii ATCC 35580</name>
    <dbReference type="NCBI Taxonomy" id="596324"/>
    <lineage>
        <taxon>Bacteria</taxon>
        <taxon>Pseudomonadati</taxon>
        <taxon>Spirochaetota</taxon>
        <taxon>Spirochaetia</taxon>
        <taxon>Spirochaetales</taxon>
        <taxon>Treponemataceae</taxon>
        <taxon>Treponema</taxon>
    </lineage>
</organism>
<evidence type="ECO:0000313" key="2">
    <source>
        <dbReference type="Proteomes" id="UP000004509"/>
    </source>
</evidence>
<accession>C8PR40</accession>
<proteinExistence type="predicted"/>
<comment type="caution">
    <text evidence="1">The sequence shown here is derived from an EMBL/GenBank/DDBJ whole genome shotgun (WGS) entry which is preliminary data.</text>
</comment>
<sequence>MSGYRPFPGFPQAVYPTAFVQMQAIGKGFTVQGLIGMLILSG</sequence>
<reference evidence="1 2" key="1">
    <citation type="submission" date="2009-07" db="EMBL/GenBank/DDBJ databases">
        <authorList>
            <person name="Madupu R."/>
            <person name="Sebastian Y."/>
            <person name="Durkin A.S."/>
            <person name="Torralba M."/>
            <person name="Methe B."/>
            <person name="Sutton G.G."/>
            <person name="Strausberg R.L."/>
            <person name="Nelson K.E."/>
        </authorList>
    </citation>
    <scope>NUCLEOTIDE SEQUENCE [LARGE SCALE GENOMIC DNA]</scope>
    <source>
        <strain evidence="1 2">ATCC 35580</strain>
    </source>
</reference>
<dbReference type="EMBL" id="ACYH01000041">
    <property type="protein sequence ID" value="EEV20144.1"/>
    <property type="molecule type" value="Genomic_DNA"/>
</dbReference>
<evidence type="ECO:0000313" key="1">
    <source>
        <dbReference type="EMBL" id="EEV20144.1"/>
    </source>
</evidence>
<protein>
    <submittedName>
        <fullName evidence="1">Uncharacterized protein</fullName>
    </submittedName>
</protein>
<dbReference type="Proteomes" id="UP000004509">
    <property type="component" value="Unassembled WGS sequence"/>
</dbReference>
<name>C8PR40_9SPIR</name>
<dbReference type="STRING" id="596324.TREVI0001_0910"/>
<dbReference type="AlphaFoldDB" id="C8PR40"/>